<dbReference type="Pfam" id="PF13639">
    <property type="entry name" value="zf-RING_2"/>
    <property type="match status" value="1"/>
</dbReference>
<keyword evidence="8 11" id="KW-1133">Transmembrane helix</keyword>
<dbReference type="InterPro" id="IPR013083">
    <property type="entry name" value="Znf_RING/FYVE/PHD"/>
</dbReference>
<dbReference type="GO" id="GO:0061630">
    <property type="term" value="F:ubiquitin protein ligase activity"/>
    <property type="evidence" value="ECO:0007669"/>
    <property type="project" value="UniProtKB-EC"/>
</dbReference>
<dbReference type="PANTHER" id="PTHR47168:SF1">
    <property type="entry name" value="OS02G0798600 PROTEIN"/>
    <property type="match status" value="1"/>
</dbReference>
<gene>
    <name evidence="13" type="ORF">Glove_668g21</name>
</gene>
<dbReference type="Gene3D" id="3.50.30.30">
    <property type="match status" value="1"/>
</dbReference>
<evidence type="ECO:0000256" key="3">
    <source>
        <dbReference type="ARBA" id="ARBA00012483"/>
    </source>
</evidence>
<reference evidence="13 14" key="1">
    <citation type="submission" date="2018-08" db="EMBL/GenBank/DDBJ databases">
        <title>Genome and evolution of the arbuscular mycorrhizal fungus Diversispora epigaea (formerly Glomus versiforme) and its bacterial endosymbionts.</title>
        <authorList>
            <person name="Sun X."/>
            <person name="Fei Z."/>
            <person name="Harrison M."/>
        </authorList>
    </citation>
    <scope>NUCLEOTIDE SEQUENCE [LARGE SCALE GENOMIC DNA]</scope>
    <source>
        <strain evidence="13 14">IT104</strain>
    </source>
</reference>
<protein>
    <recommendedName>
        <fullName evidence="3">RING-type E3 ubiquitin transferase</fullName>
        <ecNumber evidence="3">2.3.2.27</ecNumber>
    </recommendedName>
</protein>
<evidence type="ECO:0000256" key="2">
    <source>
        <dbReference type="ARBA" id="ARBA00004167"/>
    </source>
</evidence>
<dbReference type="InterPro" id="IPR046450">
    <property type="entry name" value="PA_dom_sf"/>
</dbReference>
<keyword evidence="6 10" id="KW-0863">Zinc-finger</keyword>
<comment type="subcellular location">
    <subcellularLocation>
        <location evidence="2">Membrane</location>
        <topology evidence="2">Single-pass membrane protein</topology>
    </subcellularLocation>
</comment>
<comment type="caution">
    <text evidence="13">The sequence shown here is derived from an EMBL/GenBank/DDBJ whole genome shotgun (WGS) entry which is preliminary data.</text>
</comment>
<evidence type="ECO:0000256" key="5">
    <source>
        <dbReference type="ARBA" id="ARBA00022723"/>
    </source>
</evidence>
<evidence type="ECO:0000259" key="12">
    <source>
        <dbReference type="PROSITE" id="PS50089"/>
    </source>
</evidence>
<keyword evidence="9 11" id="KW-0472">Membrane</keyword>
<dbReference type="InterPro" id="IPR051653">
    <property type="entry name" value="E3_ligase_sorting_rcpt"/>
</dbReference>
<dbReference type="Gene3D" id="3.30.40.10">
    <property type="entry name" value="Zinc/RING finger domain, C3HC4 (zinc finger)"/>
    <property type="match status" value="1"/>
</dbReference>
<accession>A0A397G3K4</accession>
<keyword evidence="7" id="KW-0862">Zinc</keyword>
<comment type="catalytic activity">
    <reaction evidence="1">
        <text>S-ubiquitinyl-[E2 ubiquitin-conjugating enzyme]-L-cysteine + [acceptor protein]-L-lysine = [E2 ubiquitin-conjugating enzyme]-L-cysteine + N(6)-ubiquitinyl-[acceptor protein]-L-lysine.</text>
        <dbReference type="EC" id="2.3.2.27"/>
    </reaction>
</comment>
<dbReference type="PROSITE" id="PS50089">
    <property type="entry name" value="ZF_RING_2"/>
    <property type="match status" value="1"/>
</dbReference>
<evidence type="ECO:0000313" key="13">
    <source>
        <dbReference type="EMBL" id="RHZ45602.1"/>
    </source>
</evidence>
<evidence type="ECO:0000256" key="8">
    <source>
        <dbReference type="ARBA" id="ARBA00022989"/>
    </source>
</evidence>
<dbReference type="OrthoDB" id="8062037at2759"/>
<evidence type="ECO:0000256" key="1">
    <source>
        <dbReference type="ARBA" id="ARBA00000900"/>
    </source>
</evidence>
<dbReference type="SMART" id="SM00184">
    <property type="entry name" value="RING"/>
    <property type="match status" value="1"/>
</dbReference>
<dbReference type="STRING" id="1348612.A0A397G3K4"/>
<evidence type="ECO:0000256" key="9">
    <source>
        <dbReference type="ARBA" id="ARBA00023136"/>
    </source>
</evidence>
<evidence type="ECO:0000256" key="6">
    <source>
        <dbReference type="ARBA" id="ARBA00022771"/>
    </source>
</evidence>
<dbReference type="GO" id="GO:0008270">
    <property type="term" value="F:zinc ion binding"/>
    <property type="evidence" value="ECO:0007669"/>
    <property type="project" value="UniProtKB-KW"/>
</dbReference>
<evidence type="ECO:0000256" key="4">
    <source>
        <dbReference type="ARBA" id="ARBA00022692"/>
    </source>
</evidence>
<keyword evidence="4 11" id="KW-0812">Transmembrane</keyword>
<dbReference type="EC" id="2.3.2.27" evidence="3"/>
<sequence length="357" mass="41204">MIYDLHLKKEVKIYPRKDLKFWRIKKCILVQHFTSTTAIGVTIIKLYTKVSTEKNDFINFVLMFLRLFNLLLLVHFLFFWCHLSNSVVDATIVVVATNVTYQDRIAAFGPRLTDEGFSGYLVSVETIEEDNQKGCDILKKDVTTKNWIALVERGQCSFIDKVRNMQASGAIAVVVGDNEHNGLITMYATGDTSDVKIPSVFIAQTEYRDLRSHALIAKNPLEIQLIKDDLFQPLLDVIIVVILSPTVMMIFIYVLWRIRQRQRRKQDIAPQQVVGNLPTKIFYESKMQENDPQECCICLEDYVDEDELRIMPCKHEFHVACIDSWLTTRKKFCPICKRDICTPTEETPLLSNQEPSP</sequence>
<organism evidence="13 14">
    <name type="scientific">Diversispora epigaea</name>
    <dbReference type="NCBI Taxonomy" id="1348612"/>
    <lineage>
        <taxon>Eukaryota</taxon>
        <taxon>Fungi</taxon>
        <taxon>Fungi incertae sedis</taxon>
        <taxon>Mucoromycota</taxon>
        <taxon>Glomeromycotina</taxon>
        <taxon>Glomeromycetes</taxon>
        <taxon>Diversisporales</taxon>
        <taxon>Diversisporaceae</taxon>
        <taxon>Diversispora</taxon>
    </lineage>
</organism>
<keyword evidence="14" id="KW-1185">Reference proteome</keyword>
<feature type="transmembrane region" description="Helical" evidence="11">
    <location>
        <begin position="234"/>
        <end position="256"/>
    </location>
</feature>
<proteinExistence type="predicted"/>
<feature type="domain" description="RING-type" evidence="12">
    <location>
        <begin position="295"/>
        <end position="337"/>
    </location>
</feature>
<name>A0A397G3K4_9GLOM</name>
<feature type="transmembrane region" description="Helical" evidence="11">
    <location>
        <begin position="60"/>
        <end position="80"/>
    </location>
</feature>
<dbReference type="EMBL" id="PQFF01000543">
    <property type="protein sequence ID" value="RHZ45602.1"/>
    <property type="molecule type" value="Genomic_DNA"/>
</dbReference>
<evidence type="ECO:0000256" key="7">
    <source>
        <dbReference type="ARBA" id="ARBA00022833"/>
    </source>
</evidence>
<dbReference type="GO" id="GO:0016020">
    <property type="term" value="C:membrane"/>
    <property type="evidence" value="ECO:0007669"/>
    <property type="project" value="UniProtKB-SubCell"/>
</dbReference>
<dbReference type="PANTHER" id="PTHR47168">
    <property type="entry name" value="RING ZINC FINGER DOMAIN SUPERFAMILY PROTEIN-RELATED"/>
    <property type="match status" value="1"/>
</dbReference>
<dbReference type="InterPro" id="IPR001841">
    <property type="entry name" value="Znf_RING"/>
</dbReference>
<evidence type="ECO:0000256" key="11">
    <source>
        <dbReference type="SAM" id="Phobius"/>
    </source>
</evidence>
<dbReference type="SUPFAM" id="SSF57850">
    <property type="entry name" value="RING/U-box"/>
    <property type="match status" value="1"/>
</dbReference>
<keyword evidence="5" id="KW-0479">Metal-binding</keyword>
<dbReference type="AlphaFoldDB" id="A0A397G3K4"/>
<dbReference type="SUPFAM" id="SSF52025">
    <property type="entry name" value="PA domain"/>
    <property type="match status" value="1"/>
</dbReference>
<evidence type="ECO:0000256" key="10">
    <source>
        <dbReference type="PROSITE-ProRule" id="PRU00175"/>
    </source>
</evidence>
<dbReference type="FunFam" id="3.30.40.10:FF:000388">
    <property type="entry name" value="Putative RING zinc finger domain superfamily protein"/>
    <property type="match status" value="1"/>
</dbReference>
<dbReference type="Pfam" id="PF02225">
    <property type="entry name" value="PA"/>
    <property type="match status" value="1"/>
</dbReference>
<evidence type="ECO:0000313" key="14">
    <source>
        <dbReference type="Proteomes" id="UP000266861"/>
    </source>
</evidence>
<dbReference type="Proteomes" id="UP000266861">
    <property type="component" value="Unassembled WGS sequence"/>
</dbReference>
<dbReference type="InterPro" id="IPR003137">
    <property type="entry name" value="PA_domain"/>
</dbReference>